<sequence>MKSTVTAKVKIRKDERLVKTMRVYSKALQFCIDRAWNNLYTRKSIHDECYYKIREKFGLQAQLAVCVISQTHEMLKNSPKNKPKVKKFATIRYNFSRSATIKGEWEKLSLASTDGRVKVELNIPGCYEEYLDRNVRESNLILKNDMLFFCFTFTKEVDINPFSFCDGGKIRGVDLGINKIAVTSDENFYGTNAKEKRIKWEELRAELQRKGTHASHKRIKSMGKRFNRYMTWMNHNISKKIIDKLDEGDVLVMEDLTNIRKTAKYNEWVHKWAFRQLQNFLEYKAVEKGIRVVYVNPENTSKKCSKCGSLDTERHGGFFECNNCGFSLDADLNASRNIAHSYTETIGRAGSRRSAYGSRVYEVETFNTGRIETETTRKLHASF</sequence>
<evidence type="ECO:0000256" key="1">
    <source>
        <dbReference type="ARBA" id="ARBA00023125"/>
    </source>
</evidence>
<proteinExistence type="predicted"/>
<comment type="caution">
    <text evidence="3">The sequence shown here is derived from an EMBL/GenBank/DDBJ whole genome shotgun (WGS) entry which is preliminary data.</text>
</comment>
<protein>
    <recommendedName>
        <fullName evidence="2">Cas12f1-like TNB domain-containing protein</fullName>
    </recommendedName>
</protein>
<name>A0A133VIN3_9EURY</name>
<dbReference type="PANTHER" id="PTHR30405">
    <property type="entry name" value="TRANSPOSASE"/>
    <property type="match status" value="1"/>
</dbReference>
<evidence type="ECO:0000313" key="3">
    <source>
        <dbReference type="EMBL" id="KXB06296.1"/>
    </source>
</evidence>
<dbReference type="NCBIfam" id="TIGR01766">
    <property type="entry name" value="IS200/IS605 family accessory protein TnpB-like domain"/>
    <property type="match status" value="1"/>
</dbReference>
<evidence type="ECO:0000259" key="2">
    <source>
        <dbReference type="Pfam" id="PF07282"/>
    </source>
</evidence>
<dbReference type="AlphaFoldDB" id="A0A133VIN3"/>
<gene>
    <name evidence="3" type="ORF">AKJ53_00765</name>
</gene>
<organism evidence="3 4">
    <name type="scientific">candidate division MSBL1 archaeon SCGC-AAA382F02</name>
    <dbReference type="NCBI Taxonomy" id="1698282"/>
    <lineage>
        <taxon>Archaea</taxon>
        <taxon>Methanobacteriati</taxon>
        <taxon>Methanobacteriota</taxon>
        <taxon>candidate division MSBL1</taxon>
    </lineage>
</organism>
<reference evidence="3 4" key="1">
    <citation type="journal article" date="2016" name="Sci. Rep.">
        <title>Metabolic traits of an uncultured archaeal lineage -MSBL1- from brine pools of the Red Sea.</title>
        <authorList>
            <person name="Mwirichia R."/>
            <person name="Alam I."/>
            <person name="Rashid M."/>
            <person name="Vinu M."/>
            <person name="Ba-Alawi W."/>
            <person name="Anthony Kamau A."/>
            <person name="Kamanda Ngugi D."/>
            <person name="Goker M."/>
            <person name="Klenk H.P."/>
            <person name="Bajic V."/>
            <person name="Stingl U."/>
        </authorList>
    </citation>
    <scope>NUCLEOTIDE SEQUENCE [LARGE SCALE GENOMIC DNA]</scope>
    <source>
        <strain evidence="3">SCGC-AAA382F02</strain>
    </source>
</reference>
<evidence type="ECO:0000313" key="4">
    <source>
        <dbReference type="Proteomes" id="UP000070491"/>
    </source>
</evidence>
<dbReference type="Proteomes" id="UP000070491">
    <property type="component" value="Unassembled WGS sequence"/>
</dbReference>
<dbReference type="InterPro" id="IPR010095">
    <property type="entry name" value="Cas12f1-like_TNB"/>
</dbReference>
<dbReference type="GO" id="GO:0003677">
    <property type="term" value="F:DNA binding"/>
    <property type="evidence" value="ECO:0007669"/>
    <property type="project" value="UniProtKB-KW"/>
</dbReference>
<dbReference type="EMBL" id="LHYG01000007">
    <property type="protein sequence ID" value="KXB06296.1"/>
    <property type="molecule type" value="Genomic_DNA"/>
</dbReference>
<keyword evidence="1" id="KW-0238">DNA-binding</keyword>
<keyword evidence="4" id="KW-1185">Reference proteome</keyword>
<dbReference type="Pfam" id="PF07282">
    <property type="entry name" value="Cas12f1-like_TNB"/>
    <property type="match status" value="1"/>
</dbReference>
<feature type="domain" description="Cas12f1-like TNB" evidence="2">
    <location>
        <begin position="274"/>
        <end position="338"/>
    </location>
</feature>
<accession>A0A133VIN3</accession>
<dbReference type="PANTHER" id="PTHR30405:SF26">
    <property type="entry name" value="TRANSPOSASE, PROBABLY IS605-TNPB FAMILY"/>
    <property type="match status" value="1"/>
</dbReference>
<dbReference type="NCBIfam" id="NF040570">
    <property type="entry name" value="guided_TnpB"/>
    <property type="match status" value="1"/>
</dbReference>
<dbReference type="InterPro" id="IPR051399">
    <property type="entry name" value="RNA-guided_DNA_endo/Transpos"/>
</dbReference>